<dbReference type="GO" id="GO:0009360">
    <property type="term" value="C:DNA polymerase III complex"/>
    <property type="evidence" value="ECO:0007669"/>
    <property type="project" value="InterPro"/>
</dbReference>
<dbReference type="GO" id="GO:0003887">
    <property type="term" value="F:DNA-directed DNA polymerase activity"/>
    <property type="evidence" value="ECO:0007669"/>
    <property type="project" value="UniProtKB-UniRule"/>
</dbReference>
<dbReference type="SMART" id="SM00480">
    <property type="entry name" value="POL3Bc"/>
    <property type="match status" value="1"/>
</dbReference>
<dbReference type="PIRSF" id="PIRSF000804">
    <property type="entry name" value="DNA_pol_III_b"/>
    <property type="match status" value="1"/>
</dbReference>
<proteinExistence type="inferred from homology"/>
<dbReference type="OrthoDB" id="8421503at2"/>
<accession>A0A2V1MZX9</accession>
<dbReference type="Gene3D" id="3.70.10.10">
    <property type="match status" value="1"/>
</dbReference>
<dbReference type="InterPro" id="IPR022635">
    <property type="entry name" value="DNA_polIII_beta_C"/>
</dbReference>
<keyword evidence="4 10" id="KW-0963">Cytoplasm</keyword>
<keyword evidence="7 10" id="KW-0235">DNA replication</keyword>
<evidence type="ECO:0000256" key="7">
    <source>
        <dbReference type="ARBA" id="ARBA00022705"/>
    </source>
</evidence>
<dbReference type="GO" id="GO:0003677">
    <property type="term" value="F:DNA binding"/>
    <property type="evidence" value="ECO:0007669"/>
    <property type="project" value="UniProtKB-UniRule"/>
</dbReference>
<evidence type="ECO:0000313" key="14">
    <source>
        <dbReference type="EMBL" id="PWG00524.1"/>
    </source>
</evidence>
<dbReference type="InterPro" id="IPR001001">
    <property type="entry name" value="DNA_polIII_beta"/>
</dbReference>
<dbReference type="GO" id="GO:0008408">
    <property type="term" value="F:3'-5' exonuclease activity"/>
    <property type="evidence" value="ECO:0007669"/>
    <property type="project" value="InterPro"/>
</dbReference>
<dbReference type="InterPro" id="IPR046938">
    <property type="entry name" value="DNA_clamp_sf"/>
</dbReference>
<keyword evidence="15" id="KW-1185">Reference proteome</keyword>
<evidence type="ECO:0000256" key="3">
    <source>
        <dbReference type="ARBA" id="ARBA00021035"/>
    </source>
</evidence>
<name>A0A2V1MZX9_9LACO</name>
<evidence type="ECO:0000256" key="6">
    <source>
        <dbReference type="ARBA" id="ARBA00022695"/>
    </source>
</evidence>
<evidence type="ECO:0000256" key="5">
    <source>
        <dbReference type="ARBA" id="ARBA00022679"/>
    </source>
</evidence>
<dbReference type="GO" id="GO:0006271">
    <property type="term" value="P:DNA strand elongation involved in DNA replication"/>
    <property type="evidence" value="ECO:0007669"/>
    <property type="project" value="TreeGrafter"/>
</dbReference>
<dbReference type="GO" id="GO:0005737">
    <property type="term" value="C:cytoplasm"/>
    <property type="evidence" value="ECO:0007669"/>
    <property type="project" value="UniProtKB-SubCell"/>
</dbReference>
<keyword evidence="6 10" id="KW-0548">Nucleotidyltransferase</keyword>
<evidence type="ECO:0000256" key="8">
    <source>
        <dbReference type="ARBA" id="ARBA00022932"/>
    </source>
</evidence>
<evidence type="ECO:0000259" key="12">
    <source>
        <dbReference type="Pfam" id="PF02767"/>
    </source>
</evidence>
<keyword evidence="9" id="KW-0238">DNA-binding</keyword>
<evidence type="ECO:0000256" key="4">
    <source>
        <dbReference type="ARBA" id="ARBA00022490"/>
    </source>
</evidence>
<evidence type="ECO:0000256" key="1">
    <source>
        <dbReference type="ARBA" id="ARBA00004496"/>
    </source>
</evidence>
<evidence type="ECO:0000256" key="9">
    <source>
        <dbReference type="ARBA" id="ARBA00023125"/>
    </source>
</evidence>
<keyword evidence="5 10" id="KW-0808">Transferase</keyword>
<evidence type="ECO:0000313" key="15">
    <source>
        <dbReference type="Proteomes" id="UP000245080"/>
    </source>
</evidence>
<dbReference type="AlphaFoldDB" id="A0A2V1MZX9"/>
<dbReference type="Proteomes" id="UP000245080">
    <property type="component" value="Unassembled WGS sequence"/>
</dbReference>
<feature type="domain" description="DNA polymerase III beta sliding clamp C-terminal" evidence="13">
    <location>
        <begin position="253"/>
        <end position="376"/>
    </location>
</feature>
<dbReference type="InterPro" id="IPR022637">
    <property type="entry name" value="DNA_polIII_beta_cen"/>
</dbReference>
<comment type="subcellular location">
    <subcellularLocation>
        <location evidence="1 10">Cytoplasm</location>
    </subcellularLocation>
</comment>
<sequence>MKFSINRASFVKELNNVSRAISSKTTIPILTGLKIVAAENGLTLTGSNADISIETLIHTDDADNQLDIEDTGAIVLPARFFSEIVKRLPTDTMTLNVVDGFQTEITSGTASFTINGLDANNYPHLPEIDTTDSITLSGDVFKEIIRQTVIAVSTQESRPILTGVHFILDGDQFMAVATDSHRLSQRKVALPAPTSETYDVIIPGKSLTELSKMIGEDNPDVEMRLSENQVLFLLGDLSFYSRLLEGNYPDTSRLIPKDGDTTVDFNAPELLAAIERASLLSHESRNNVVKLTLKPSDGAVTIFGNSPDVGNVEEELESQNLTGNDLEISFNPDYMKDALRSFGQTEIKVSFTSALRPFTLVPTEDTENFIQLITPVRTF</sequence>
<comment type="similarity">
    <text evidence="2 10">Belongs to the beta sliding clamp family.</text>
</comment>
<comment type="caution">
    <text evidence="14">The sequence shown here is derived from an EMBL/GenBank/DDBJ whole genome shotgun (WGS) entry which is preliminary data.</text>
</comment>
<dbReference type="InterPro" id="IPR022634">
    <property type="entry name" value="DNA_polIII_beta_N"/>
</dbReference>
<gene>
    <name evidence="14" type="ORF">DCM90_06270</name>
</gene>
<feature type="domain" description="DNA polymerase III beta sliding clamp N-terminal" evidence="11">
    <location>
        <begin position="1"/>
        <end position="126"/>
    </location>
</feature>
<dbReference type="SUPFAM" id="SSF55979">
    <property type="entry name" value="DNA clamp"/>
    <property type="match status" value="3"/>
</dbReference>
<dbReference type="Pfam" id="PF02767">
    <property type="entry name" value="DNA_pol3_beta_2"/>
    <property type="match status" value="1"/>
</dbReference>
<evidence type="ECO:0000256" key="10">
    <source>
        <dbReference type="PIRNR" id="PIRNR000804"/>
    </source>
</evidence>
<dbReference type="Pfam" id="PF02768">
    <property type="entry name" value="DNA_pol3_beta_3"/>
    <property type="match status" value="1"/>
</dbReference>
<dbReference type="Pfam" id="PF00712">
    <property type="entry name" value="DNA_pol3_beta"/>
    <property type="match status" value="1"/>
</dbReference>
<dbReference type="PANTHER" id="PTHR30478:SF0">
    <property type="entry name" value="BETA SLIDING CLAMP"/>
    <property type="match status" value="1"/>
</dbReference>
<dbReference type="PANTHER" id="PTHR30478">
    <property type="entry name" value="DNA POLYMERASE III SUBUNIT BETA"/>
    <property type="match status" value="1"/>
</dbReference>
<evidence type="ECO:0000256" key="2">
    <source>
        <dbReference type="ARBA" id="ARBA00010752"/>
    </source>
</evidence>
<reference evidence="14 15" key="1">
    <citation type="journal article" date="2018" name="Int. J. Syst. Evol. Microbiol.">
        <title>Lactobacillus bambusae sp. nov., isolated from a traditional fermented Ma-bamboo shoots of Taiwan.</title>
        <authorList>
            <person name="Wang L.-T."/>
        </authorList>
    </citation>
    <scope>NUCLEOTIDE SEQUENCE [LARGE SCALE GENOMIC DNA]</scope>
    <source>
        <strain evidence="14 15">BS-W1</strain>
    </source>
</reference>
<comment type="subunit">
    <text evidence="10">Forms a ring-shaped head-to-tail homodimer around DNA.</text>
</comment>
<dbReference type="NCBIfam" id="TIGR00663">
    <property type="entry name" value="dnan"/>
    <property type="match status" value="1"/>
</dbReference>
<feature type="domain" description="DNA polymerase III beta sliding clamp central" evidence="12">
    <location>
        <begin position="136"/>
        <end position="250"/>
    </location>
</feature>
<organism evidence="14 15">
    <name type="scientific">Levilactobacillus bambusae</name>
    <dbReference type="NCBI Taxonomy" id="2024736"/>
    <lineage>
        <taxon>Bacteria</taxon>
        <taxon>Bacillati</taxon>
        <taxon>Bacillota</taxon>
        <taxon>Bacilli</taxon>
        <taxon>Lactobacillales</taxon>
        <taxon>Lactobacillaceae</taxon>
        <taxon>Levilactobacillus</taxon>
    </lineage>
</organism>
<evidence type="ECO:0000259" key="11">
    <source>
        <dbReference type="Pfam" id="PF00712"/>
    </source>
</evidence>
<evidence type="ECO:0000259" key="13">
    <source>
        <dbReference type="Pfam" id="PF02768"/>
    </source>
</evidence>
<dbReference type="Gene3D" id="3.10.150.10">
    <property type="entry name" value="DNA Polymerase III, subunit A, domain 2"/>
    <property type="match status" value="1"/>
</dbReference>
<dbReference type="EMBL" id="QCXQ01000002">
    <property type="protein sequence ID" value="PWG00524.1"/>
    <property type="molecule type" value="Genomic_DNA"/>
</dbReference>
<protein>
    <recommendedName>
        <fullName evidence="3 10">Beta sliding clamp</fullName>
    </recommendedName>
</protein>
<comment type="function">
    <text evidence="10">Confers DNA tethering and processivity to DNA polymerases and other proteins. Acts as a clamp, forming a ring around DNA (a reaction catalyzed by the clamp-loading complex) which diffuses in an ATP-independent manner freely and bidirectionally along dsDNA. Initially characterized for its ability to contact the catalytic subunit of DNA polymerase III (Pol III), a complex, multichain enzyme responsible for most of the replicative synthesis in bacteria; Pol III exhibits 3'-5' exonuclease proofreading activity. The beta chain is required for initiation of replication as well as for processivity of DNA replication.</text>
</comment>
<dbReference type="RefSeq" id="WP_109250470.1">
    <property type="nucleotide sequence ID" value="NZ_QCXQ01000002.1"/>
</dbReference>
<dbReference type="CDD" id="cd00140">
    <property type="entry name" value="beta_clamp"/>
    <property type="match status" value="1"/>
</dbReference>
<keyword evidence="8 10" id="KW-0239">DNA-directed DNA polymerase</keyword>